<reference evidence="2 3" key="1">
    <citation type="submission" date="2024-05" db="EMBL/GenBank/DDBJ databases">
        <authorList>
            <person name="Wallberg A."/>
        </authorList>
    </citation>
    <scope>NUCLEOTIDE SEQUENCE [LARGE SCALE GENOMIC DNA]</scope>
</reference>
<evidence type="ECO:0000256" key="1">
    <source>
        <dbReference type="SAM" id="MobiDB-lite"/>
    </source>
</evidence>
<protein>
    <submittedName>
        <fullName evidence="2">Uncharacterized protein</fullName>
    </submittedName>
</protein>
<feature type="region of interest" description="Disordered" evidence="1">
    <location>
        <begin position="1"/>
        <end position="32"/>
    </location>
</feature>
<comment type="caution">
    <text evidence="2">The sequence shown here is derived from an EMBL/GenBank/DDBJ whole genome shotgun (WGS) entry which is preliminary data.</text>
</comment>
<name>A0AAV2PV32_MEGNR</name>
<evidence type="ECO:0000313" key="2">
    <source>
        <dbReference type="EMBL" id="CAL4065170.1"/>
    </source>
</evidence>
<dbReference type="Proteomes" id="UP001497623">
    <property type="component" value="Unassembled WGS sequence"/>
</dbReference>
<proteinExistence type="predicted"/>
<sequence length="244" mass="27740">MPPKTDKAAAVTAEEFTGNGSQVTPWDRPPPKFDGEAKKWPIWYQRFQNHCTRMAIEHVLEGKDVDDETEAKRHKKMVHMELLEALDDQSVNLIKHVKEKDGAECWRILVAHYEGSCEDKVNATIKELGNLKMGEEESMAEYIARADNIKEIFINNSVSLDDRFVIWAVKNGLPKEYSVLVDVLDTTKSVDYEGLKSTLKNKANQIKSRNEPSDSVMKAIVGPTAMENLQTRIQECKGDRVLFM</sequence>
<evidence type="ECO:0000313" key="3">
    <source>
        <dbReference type="Proteomes" id="UP001497623"/>
    </source>
</evidence>
<dbReference type="EMBL" id="CAXKWB010001707">
    <property type="protein sequence ID" value="CAL4065170.1"/>
    <property type="molecule type" value="Genomic_DNA"/>
</dbReference>
<organism evidence="2 3">
    <name type="scientific">Meganyctiphanes norvegica</name>
    <name type="common">Northern krill</name>
    <name type="synonym">Thysanopoda norvegica</name>
    <dbReference type="NCBI Taxonomy" id="48144"/>
    <lineage>
        <taxon>Eukaryota</taxon>
        <taxon>Metazoa</taxon>
        <taxon>Ecdysozoa</taxon>
        <taxon>Arthropoda</taxon>
        <taxon>Crustacea</taxon>
        <taxon>Multicrustacea</taxon>
        <taxon>Malacostraca</taxon>
        <taxon>Eumalacostraca</taxon>
        <taxon>Eucarida</taxon>
        <taxon>Euphausiacea</taxon>
        <taxon>Euphausiidae</taxon>
        <taxon>Meganyctiphanes</taxon>
    </lineage>
</organism>
<dbReference type="Pfam" id="PF14223">
    <property type="entry name" value="Retrotran_gag_2"/>
    <property type="match status" value="1"/>
</dbReference>
<accession>A0AAV2PV32</accession>
<dbReference type="AlphaFoldDB" id="A0AAV2PV32"/>
<gene>
    <name evidence="2" type="ORF">MNOR_LOCUS4628</name>
</gene>
<keyword evidence="3" id="KW-1185">Reference proteome</keyword>